<dbReference type="EMBL" id="BQNJ01000001">
    <property type="protein sequence ID" value="GKH00058.1"/>
    <property type="molecule type" value="Genomic_DNA"/>
</dbReference>
<protein>
    <submittedName>
        <fullName evidence="1">Uncharacterized protein</fullName>
    </submittedName>
</protein>
<proteinExistence type="predicted"/>
<gene>
    <name evidence="1" type="ORF">CE91St55_20390</name>
</gene>
<dbReference type="Proteomes" id="UP001055091">
    <property type="component" value="Unassembled WGS sequence"/>
</dbReference>
<organism evidence="1 2">
    <name type="scientific">Hungatella hathewayi</name>
    <dbReference type="NCBI Taxonomy" id="154046"/>
    <lineage>
        <taxon>Bacteria</taxon>
        <taxon>Bacillati</taxon>
        <taxon>Bacillota</taxon>
        <taxon>Clostridia</taxon>
        <taxon>Lachnospirales</taxon>
        <taxon>Lachnospiraceae</taxon>
        <taxon>Hungatella</taxon>
    </lineage>
</organism>
<sequence length="44" mass="5019">MKLHFLTIEYTFYTSFPSFFTGYSSLAGSNDDFCPPIAFSILLK</sequence>
<dbReference type="AlphaFoldDB" id="A0AA37JIW8"/>
<accession>A0AA37JIW8</accession>
<evidence type="ECO:0000313" key="1">
    <source>
        <dbReference type="EMBL" id="GKH00058.1"/>
    </source>
</evidence>
<evidence type="ECO:0000313" key="2">
    <source>
        <dbReference type="Proteomes" id="UP001055091"/>
    </source>
</evidence>
<comment type="caution">
    <text evidence="1">The sequence shown here is derived from an EMBL/GenBank/DDBJ whole genome shotgun (WGS) entry which is preliminary data.</text>
</comment>
<name>A0AA37JIW8_9FIRM</name>
<reference evidence="1" key="1">
    <citation type="submission" date="2022-01" db="EMBL/GenBank/DDBJ databases">
        <title>Novel bile acid biosynthetic pathways are enriched in the microbiome of centenarians.</title>
        <authorList>
            <person name="Sato Y."/>
            <person name="Atarashi K."/>
            <person name="Plichta R.D."/>
            <person name="Arai Y."/>
            <person name="Sasajima S."/>
            <person name="Kearney M.S."/>
            <person name="Suda W."/>
            <person name="Takeshita K."/>
            <person name="Sasaki T."/>
            <person name="Okamoto S."/>
            <person name="Skelly N.A."/>
            <person name="Okamura Y."/>
            <person name="Vlamakis H."/>
            <person name="Li Y."/>
            <person name="Tanoue T."/>
            <person name="Takei H."/>
            <person name="Nittono H."/>
            <person name="Narushima S."/>
            <person name="Irie J."/>
            <person name="Itoh H."/>
            <person name="Moriya K."/>
            <person name="Sugiura Y."/>
            <person name="Suematsu M."/>
            <person name="Moritoki N."/>
            <person name="Shibata S."/>
            <person name="Littman R.D."/>
            <person name="Fischbach A.M."/>
            <person name="Uwamino Y."/>
            <person name="Inoue T."/>
            <person name="Honda A."/>
            <person name="Hattori M."/>
            <person name="Murai T."/>
            <person name="Xavier J.R."/>
            <person name="Hirose N."/>
            <person name="Honda K."/>
        </authorList>
    </citation>
    <scope>NUCLEOTIDE SEQUENCE</scope>
    <source>
        <strain evidence="1">CE91-St55</strain>
    </source>
</reference>